<protein>
    <submittedName>
        <fullName evidence="3">Uncharacterized protein</fullName>
    </submittedName>
</protein>
<keyword evidence="2" id="KW-0812">Transmembrane</keyword>
<organism evidence="3 4">
    <name type="scientific">Colletotrichum orchidophilum</name>
    <dbReference type="NCBI Taxonomy" id="1209926"/>
    <lineage>
        <taxon>Eukaryota</taxon>
        <taxon>Fungi</taxon>
        <taxon>Dikarya</taxon>
        <taxon>Ascomycota</taxon>
        <taxon>Pezizomycotina</taxon>
        <taxon>Sordariomycetes</taxon>
        <taxon>Hypocreomycetidae</taxon>
        <taxon>Glomerellales</taxon>
        <taxon>Glomerellaceae</taxon>
        <taxon>Colletotrichum</taxon>
    </lineage>
</organism>
<dbReference type="AlphaFoldDB" id="A0A1G4BAA9"/>
<keyword evidence="2" id="KW-0472">Membrane</keyword>
<sequence>QKYRQEREQEQQKEQEPVLGLVQWSLLVWSQKWRCAFVERAVLAEDDLALGELGDGGPSPVGGRYSGYMNSGTNASTFPALGTYSDMFSIPGNLPSSSIDIGHRNYLPPNTEHRQEQSTKHYAPRRTATDQALRAPSTETDTVYLVDLKLRPSSSVLCPPSPWRCPVLRATVKCEYNKSPSPAVSLPVRLAPFAHVVPLLGLLLLLLLSLSPSPDGLPRPCYYILRVLV</sequence>
<feature type="region of interest" description="Disordered" evidence="1">
    <location>
        <begin position="108"/>
        <end position="133"/>
    </location>
</feature>
<comment type="caution">
    <text evidence="3">The sequence shown here is derived from an EMBL/GenBank/DDBJ whole genome shotgun (WGS) entry which is preliminary data.</text>
</comment>
<reference evidence="3 4" key="1">
    <citation type="submission" date="2016-09" db="EMBL/GenBank/DDBJ databases">
        <authorList>
            <person name="Capua I."/>
            <person name="De Benedictis P."/>
            <person name="Joannis T."/>
            <person name="Lombin L.H."/>
            <person name="Cattoli G."/>
        </authorList>
    </citation>
    <scope>NUCLEOTIDE SEQUENCE [LARGE SCALE GENOMIC DNA]</scope>
    <source>
        <strain evidence="3 4">IMI 309357</strain>
    </source>
</reference>
<feature type="transmembrane region" description="Helical" evidence="2">
    <location>
        <begin position="190"/>
        <end position="210"/>
    </location>
</feature>
<dbReference type="GeneID" id="34559498"/>
<keyword evidence="2" id="KW-1133">Transmembrane helix</keyword>
<keyword evidence="4" id="KW-1185">Reference proteome</keyword>
<evidence type="ECO:0000256" key="1">
    <source>
        <dbReference type="SAM" id="MobiDB-lite"/>
    </source>
</evidence>
<dbReference type="EMBL" id="MJBS01000047">
    <property type="protein sequence ID" value="OHE98351.1"/>
    <property type="molecule type" value="Genomic_DNA"/>
</dbReference>
<feature type="non-terminal residue" evidence="3">
    <location>
        <position position="1"/>
    </location>
</feature>
<dbReference type="RefSeq" id="XP_022475501.1">
    <property type="nucleotide sequence ID" value="XM_022617988.1"/>
</dbReference>
<evidence type="ECO:0000256" key="2">
    <source>
        <dbReference type="SAM" id="Phobius"/>
    </source>
</evidence>
<evidence type="ECO:0000313" key="4">
    <source>
        <dbReference type="Proteomes" id="UP000176998"/>
    </source>
</evidence>
<dbReference type="Proteomes" id="UP000176998">
    <property type="component" value="Unassembled WGS sequence"/>
</dbReference>
<name>A0A1G4BAA9_9PEZI</name>
<accession>A0A1G4BAA9</accession>
<gene>
    <name evidence="3" type="ORF">CORC01_06347</name>
</gene>
<evidence type="ECO:0000313" key="3">
    <source>
        <dbReference type="EMBL" id="OHE98351.1"/>
    </source>
</evidence>
<proteinExistence type="predicted"/>